<feature type="transmembrane region" description="Helical" evidence="1">
    <location>
        <begin position="98"/>
        <end position="117"/>
    </location>
</feature>
<organism evidence="2 3">
    <name type="scientific">Vibrio ishigakensis</name>
    <dbReference type="NCBI Taxonomy" id="1481914"/>
    <lineage>
        <taxon>Bacteria</taxon>
        <taxon>Pseudomonadati</taxon>
        <taxon>Pseudomonadota</taxon>
        <taxon>Gammaproteobacteria</taxon>
        <taxon>Vibrionales</taxon>
        <taxon>Vibrionaceae</taxon>
        <taxon>Vibrio</taxon>
    </lineage>
</organism>
<proteinExistence type="predicted"/>
<evidence type="ECO:0000313" key="3">
    <source>
        <dbReference type="Proteomes" id="UP000031670"/>
    </source>
</evidence>
<dbReference type="GO" id="GO:1902604">
    <property type="term" value="P:p-aminobenzoyl-glutamate transmembrane transport"/>
    <property type="evidence" value="ECO:0007669"/>
    <property type="project" value="InterPro"/>
</dbReference>
<evidence type="ECO:0000256" key="1">
    <source>
        <dbReference type="SAM" id="Phobius"/>
    </source>
</evidence>
<feature type="transmembrane region" description="Helical" evidence="1">
    <location>
        <begin position="489"/>
        <end position="512"/>
    </location>
</feature>
<dbReference type="PANTHER" id="PTHR30282:SF0">
    <property type="entry name" value="P-AMINOBENZOYL-GLUTAMATE TRANSPORT PROTEIN"/>
    <property type="match status" value="1"/>
</dbReference>
<feature type="transmembrane region" description="Helical" evidence="1">
    <location>
        <begin position="180"/>
        <end position="200"/>
    </location>
</feature>
<reference evidence="2 3" key="1">
    <citation type="submission" date="2015-01" db="EMBL/GenBank/DDBJ databases">
        <title>Vibrio sp. C5 JCM 19232 whole genome shotgun sequence.</title>
        <authorList>
            <person name="Sawabe T."/>
            <person name="Meirelles P."/>
            <person name="Feng G."/>
            <person name="Sayaka M."/>
            <person name="Hattori M."/>
            <person name="Ohkuma M."/>
        </authorList>
    </citation>
    <scope>NUCLEOTIDE SEQUENCE [LARGE SCALE GENOMIC DNA]</scope>
    <source>
        <strain evidence="2 3">JCM19232</strain>
    </source>
</reference>
<name>A0A0B8PK43_9VIBR</name>
<evidence type="ECO:0000313" key="2">
    <source>
        <dbReference type="EMBL" id="GAM65072.1"/>
    </source>
</evidence>
<dbReference type="GO" id="GO:0015558">
    <property type="term" value="F:secondary active p-aminobenzoyl-glutamate transmembrane transporter activity"/>
    <property type="evidence" value="ECO:0007669"/>
    <property type="project" value="InterPro"/>
</dbReference>
<feature type="transmembrane region" description="Helical" evidence="1">
    <location>
        <begin position="35"/>
        <end position="55"/>
    </location>
</feature>
<feature type="transmembrane region" description="Helical" evidence="1">
    <location>
        <begin position="280"/>
        <end position="299"/>
    </location>
</feature>
<feature type="transmembrane region" description="Helical" evidence="1">
    <location>
        <begin position="428"/>
        <end position="446"/>
    </location>
</feature>
<dbReference type="Pfam" id="PF03806">
    <property type="entry name" value="ABG_transport"/>
    <property type="match status" value="1"/>
</dbReference>
<dbReference type="Proteomes" id="UP000031670">
    <property type="component" value="Unassembled WGS sequence"/>
</dbReference>
<dbReference type="PANTHER" id="PTHR30282">
    <property type="entry name" value="P-AMINOBENZOYL GLUTAMATE TRANSPORTER"/>
    <property type="match status" value="1"/>
</dbReference>
<comment type="caution">
    <text evidence="2">The sequence shown here is derived from an EMBL/GenBank/DDBJ whole genome shotgun (WGS) entry which is preliminary data.</text>
</comment>
<accession>A0A0B8PK43</accession>
<dbReference type="AlphaFoldDB" id="A0A0B8PK43"/>
<gene>
    <name evidence="2" type="ORF">JCM19232_116</name>
</gene>
<keyword evidence="1" id="KW-0472">Membrane</keyword>
<sequence length="529" mass="56251">MSTSASQTHRPPKKPLFTRFLDGVEYLGNLLPHPITLFAIFCVGILVLSGIAGYFEVSVMDPRPEGAPGRAADGVIQVVSLLNGEGLRLIVTNLVTNFTGFAPLGTVLVAMLGVAIAEHSGLLSAAMRGLVMGASQRMVTVAVVFAGIISNTASELGYVVLIPLAAMLFHSLGRHPLAGLAAAFAGVSGGYSANLLIGTVDPLLSGITETAAQMIDPTYTVGPESNWYFMFISTFFIAITGAFVTEKIVEPKLGKYNDEEASEDLSGDSMGSLTSEEKRGLKLAGIAVVAVSAVLALTVVPEWGALRNQETGLIAGSPFLKSIVAFIFVFFAIPGFVYGRVVGTMKTDRDVINAMSKSMSSMGMYIVLVFFAAQFVAFFKWTNFGQVFAVAGADFLQSVGLTGPMLFFAFILMCGFINLMIGSASAQWAVTAPIFVPMLMLVGYAPETIQAAYRIGDSTTNIITPMMSYFGLILAVATRYMKNLGIGTLVATMLPYSICFIVGWSVLFYVWVFVFGLPVGPGAATYYTP</sequence>
<feature type="transmembrane region" description="Helical" evidence="1">
    <location>
        <begin position="401"/>
        <end position="421"/>
    </location>
</feature>
<keyword evidence="1" id="KW-0812">Transmembrane</keyword>
<dbReference type="InterPro" id="IPR004697">
    <property type="entry name" value="AbgT"/>
</dbReference>
<feature type="transmembrane region" description="Helical" evidence="1">
    <location>
        <begin position="458"/>
        <end position="477"/>
    </location>
</feature>
<reference evidence="2 3" key="2">
    <citation type="submission" date="2015-01" db="EMBL/GenBank/DDBJ databases">
        <authorList>
            <consortium name="NBRP consortium"/>
            <person name="Sawabe T."/>
            <person name="Meirelles P."/>
            <person name="Feng G."/>
            <person name="Sayaka M."/>
            <person name="Hattori M."/>
            <person name="Ohkuma M."/>
        </authorList>
    </citation>
    <scope>NUCLEOTIDE SEQUENCE [LARGE SCALE GENOMIC DNA]</scope>
    <source>
        <strain evidence="2 3">JCM19232</strain>
    </source>
</reference>
<dbReference type="EMBL" id="BBSA01000016">
    <property type="protein sequence ID" value="GAM65072.1"/>
    <property type="molecule type" value="Genomic_DNA"/>
</dbReference>
<feature type="transmembrane region" description="Helical" evidence="1">
    <location>
        <begin position="362"/>
        <end position="381"/>
    </location>
</feature>
<keyword evidence="1" id="KW-1133">Transmembrane helix</keyword>
<feature type="transmembrane region" description="Helical" evidence="1">
    <location>
        <begin position="227"/>
        <end position="245"/>
    </location>
</feature>
<protein>
    <submittedName>
        <fullName evidence="2">Multidrug efflux pump component mtrF</fullName>
    </submittedName>
</protein>
<feature type="transmembrane region" description="Helical" evidence="1">
    <location>
        <begin position="319"/>
        <end position="341"/>
    </location>
</feature>